<dbReference type="CDD" id="cd00067">
    <property type="entry name" value="GAL4"/>
    <property type="match status" value="1"/>
</dbReference>
<dbReference type="AlphaFoldDB" id="A0AAD7K6C1"/>
<keyword evidence="2" id="KW-0238">DNA-binding</keyword>
<feature type="domain" description="Zn(2)-C6 fungal-type" evidence="6">
    <location>
        <begin position="170"/>
        <end position="200"/>
    </location>
</feature>
<evidence type="ECO:0000259" key="6">
    <source>
        <dbReference type="PROSITE" id="PS50048"/>
    </source>
</evidence>
<dbReference type="InterPro" id="IPR050675">
    <property type="entry name" value="OAF3"/>
</dbReference>
<feature type="compositionally biased region" description="Polar residues" evidence="5">
    <location>
        <begin position="305"/>
        <end position="316"/>
    </location>
</feature>
<evidence type="ECO:0000256" key="1">
    <source>
        <dbReference type="ARBA" id="ARBA00023015"/>
    </source>
</evidence>
<feature type="region of interest" description="Disordered" evidence="5">
    <location>
        <begin position="351"/>
        <end position="373"/>
    </location>
</feature>
<name>A0AAD7K6C1_9AGAR</name>
<feature type="compositionally biased region" description="Low complexity" evidence="5">
    <location>
        <begin position="353"/>
        <end position="371"/>
    </location>
</feature>
<keyword evidence="1" id="KW-0805">Transcription regulation</keyword>
<dbReference type="PANTHER" id="PTHR31069">
    <property type="entry name" value="OLEATE-ACTIVATED TRANSCRIPTION FACTOR 1-RELATED"/>
    <property type="match status" value="1"/>
</dbReference>
<dbReference type="Pfam" id="PF00172">
    <property type="entry name" value="Zn_clus"/>
    <property type="match status" value="1"/>
</dbReference>
<proteinExistence type="predicted"/>
<keyword evidence="8" id="KW-1185">Reference proteome</keyword>
<dbReference type="InterPro" id="IPR001138">
    <property type="entry name" value="Zn2Cys6_DnaBD"/>
</dbReference>
<feature type="region of interest" description="Disordered" evidence="5">
    <location>
        <begin position="87"/>
        <end position="165"/>
    </location>
</feature>
<keyword evidence="4" id="KW-0539">Nucleus</keyword>
<comment type="caution">
    <text evidence="7">The sequence shown here is derived from an EMBL/GenBank/DDBJ whole genome shotgun (WGS) entry which is preliminary data.</text>
</comment>
<dbReference type="InterPro" id="IPR036864">
    <property type="entry name" value="Zn2-C6_fun-type_DNA-bd_sf"/>
</dbReference>
<evidence type="ECO:0000256" key="2">
    <source>
        <dbReference type="ARBA" id="ARBA00023125"/>
    </source>
</evidence>
<dbReference type="Proteomes" id="UP001215280">
    <property type="component" value="Unassembled WGS sequence"/>
</dbReference>
<evidence type="ECO:0000256" key="4">
    <source>
        <dbReference type="ARBA" id="ARBA00023242"/>
    </source>
</evidence>
<feature type="region of interest" description="Disordered" evidence="5">
    <location>
        <begin position="183"/>
        <end position="318"/>
    </location>
</feature>
<feature type="compositionally biased region" description="Basic and acidic residues" evidence="5">
    <location>
        <begin position="193"/>
        <end position="204"/>
    </location>
</feature>
<feature type="region of interest" description="Disordered" evidence="5">
    <location>
        <begin position="394"/>
        <end position="414"/>
    </location>
</feature>
<evidence type="ECO:0000256" key="5">
    <source>
        <dbReference type="SAM" id="MobiDB-lite"/>
    </source>
</evidence>
<protein>
    <recommendedName>
        <fullName evidence="6">Zn(2)-C6 fungal-type domain-containing protein</fullName>
    </recommendedName>
</protein>
<feature type="compositionally biased region" description="Pro residues" evidence="5">
    <location>
        <begin position="902"/>
        <end position="918"/>
    </location>
</feature>
<evidence type="ECO:0000313" key="8">
    <source>
        <dbReference type="Proteomes" id="UP001215280"/>
    </source>
</evidence>
<feature type="compositionally biased region" description="Polar residues" evidence="5">
    <location>
        <begin position="130"/>
        <end position="145"/>
    </location>
</feature>
<feature type="compositionally biased region" description="Basic residues" evidence="5">
    <location>
        <begin position="205"/>
        <end position="222"/>
    </location>
</feature>
<evidence type="ECO:0000313" key="7">
    <source>
        <dbReference type="EMBL" id="KAJ7776535.1"/>
    </source>
</evidence>
<gene>
    <name evidence="7" type="ORF">DFH07DRAFT_911882</name>
</gene>
<evidence type="ECO:0000256" key="3">
    <source>
        <dbReference type="ARBA" id="ARBA00023163"/>
    </source>
</evidence>
<feature type="region of interest" description="Disordered" evidence="5">
    <location>
        <begin position="897"/>
        <end position="918"/>
    </location>
</feature>
<keyword evidence="3" id="KW-0804">Transcription</keyword>
<organism evidence="7 8">
    <name type="scientific">Mycena maculata</name>
    <dbReference type="NCBI Taxonomy" id="230809"/>
    <lineage>
        <taxon>Eukaryota</taxon>
        <taxon>Fungi</taxon>
        <taxon>Dikarya</taxon>
        <taxon>Basidiomycota</taxon>
        <taxon>Agaricomycotina</taxon>
        <taxon>Agaricomycetes</taxon>
        <taxon>Agaricomycetidae</taxon>
        <taxon>Agaricales</taxon>
        <taxon>Marasmiineae</taxon>
        <taxon>Mycenaceae</taxon>
        <taxon>Mycena</taxon>
    </lineage>
</organism>
<dbReference type="SUPFAM" id="SSF57701">
    <property type="entry name" value="Zn2/Cys6 DNA-binding domain"/>
    <property type="match status" value="1"/>
</dbReference>
<reference evidence="7" key="1">
    <citation type="submission" date="2023-03" db="EMBL/GenBank/DDBJ databases">
        <title>Massive genome expansion in bonnet fungi (Mycena s.s.) driven by repeated elements and novel gene families across ecological guilds.</title>
        <authorList>
            <consortium name="Lawrence Berkeley National Laboratory"/>
            <person name="Harder C.B."/>
            <person name="Miyauchi S."/>
            <person name="Viragh M."/>
            <person name="Kuo A."/>
            <person name="Thoen E."/>
            <person name="Andreopoulos B."/>
            <person name="Lu D."/>
            <person name="Skrede I."/>
            <person name="Drula E."/>
            <person name="Henrissat B."/>
            <person name="Morin E."/>
            <person name="Kohler A."/>
            <person name="Barry K."/>
            <person name="LaButti K."/>
            <person name="Morin E."/>
            <person name="Salamov A."/>
            <person name="Lipzen A."/>
            <person name="Mereny Z."/>
            <person name="Hegedus B."/>
            <person name="Baldrian P."/>
            <person name="Stursova M."/>
            <person name="Weitz H."/>
            <person name="Taylor A."/>
            <person name="Grigoriev I.V."/>
            <person name="Nagy L.G."/>
            <person name="Martin F."/>
            <person name="Kauserud H."/>
        </authorList>
    </citation>
    <scope>NUCLEOTIDE SEQUENCE</scope>
    <source>
        <strain evidence="7">CBHHK188m</strain>
    </source>
</reference>
<dbReference type="EMBL" id="JARJLG010000012">
    <property type="protein sequence ID" value="KAJ7776535.1"/>
    <property type="molecule type" value="Genomic_DNA"/>
</dbReference>
<sequence>MFSRLSMAVRQPGALYSPAHGGTDMSTEYAAYHSSTASVGGNNPYRYSTHARSADPPPLDYYAEEPDVVLTLTHAWSTTIRQPTLPRLQIPSPASLSPLDSQRGEPTFHSASTTHAKSHPPPFRGPLSAPESSQDFRYQRASNMQAAGGDEGDAQKPTRTRRTTTTAVIACQQCRARKIRCDSTRPHCSNCSRRADECHYDPAPKRRGPDKKPGTRQRRCKKRPEEEEGEEVPLRRPSVRLEPSPSTSASMIALPSPAPMPSPESASAPVPPASLEDQDQRPRKRQRVGRDSESQDLEDLADGAHQQQHPPVSSHSYGRAIRPLLHIPPHPLSPSSQNGPLRISTDESVLLRQTQQPSSAQPPSSEVSSSQYGTTPLSTSYAYDVSPFARSGYDLGPPQQSAMEREHPKFPSLPSTSVQAAQQGWWEAFLRSYSLREIATDLNFLYNETSISLSFVNVGFLLETLWSPTKYLTLQPAFILASMALAILIRSSEAERGAAGRERAGFLRHSAQEALERAWREGVWLDASLAEAALIIVLYESSAHPEYHPDRLARALGFLDEVLSVLGLTALDAGSADVCRYGHGAAPVVDVPPGAQCACVPPRDRDSVYASALPWDPRWDAREIRDEECRRLCWCALALATSFRTECMALARVDACAGLRLCDPASYLVLFPNEMYDRGGLSSGRDDGRGGTHPKNAIWALYCRSMLLANFCANVVARSAESHEDREGQGEALQESWNEAQAIQDALDAHVCNLHTAVAYLCRENISNAQMIVTKGLRSLQGLPAGNRPGPLFNRRQAQEWIYYQAEVIKRVTLSVQYLADPRGQQLTQRPFSVTWFYHQLAICLLLWENDTSLGEVLELAKSFLIPLDVMNTLWPCDLIQRQYAVLRKRLTAHCRSAGHDAPPPSAPYALPPAPRAS</sequence>
<dbReference type="PROSITE" id="PS00463">
    <property type="entry name" value="ZN2_CY6_FUNGAL_1"/>
    <property type="match status" value="1"/>
</dbReference>
<dbReference type="GO" id="GO:0003677">
    <property type="term" value="F:DNA binding"/>
    <property type="evidence" value="ECO:0007669"/>
    <property type="project" value="UniProtKB-KW"/>
</dbReference>
<dbReference type="GO" id="GO:0008270">
    <property type="term" value="F:zinc ion binding"/>
    <property type="evidence" value="ECO:0007669"/>
    <property type="project" value="InterPro"/>
</dbReference>
<dbReference type="PANTHER" id="PTHR31069:SF32">
    <property type="entry name" value="ARGININE METABOLISM REGULATION PROTEIN II"/>
    <property type="match status" value="1"/>
</dbReference>
<accession>A0AAD7K6C1</accession>
<dbReference type="PROSITE" id="PS50048">
    <property type="entry name" value="ZN2_CY6_FUNGAL_2"/>
    <property type="match status" value="1"/>
</dbReference>
<dbReference type="Gene3D" id="4.10.240.10">
    <property type="entry name" value="Zn(2)-C6 fungal-type DNA-binding domain"/>
    <property type="match status" value="1"/>
</dbReference>
<dbReference type="GO" id="GO:0000981">
    <property type="term" value="F:DNA-binding transcription factor activity, RNA polymerase II-specific"/>
    <property type="evidence" value="ECO:0007669"/>
    <property type="project" value="InterPro"/>
</dbReference>
<dbReference type="SMART" id="SM00066">
    <property type="entry name" value="GAL4"/>
    <property type="match status" value="1"/>
</dbReference>